<dbReference type="OrthoDB" id="5966876at2759"/>
<feature type="region of interest" description="Disordered" evidence="1">
    <location>
        <begin position="1"/>
        <end position="32"/>
    </location>
</feature>
<protein>
    <submittedName>
        <fullName evidence="3">F5/8 type C domain containing protein</fullName>
    </submittedName>
</protein>
<dbReference type="PROSITE" id="PS50022">
    <property type="entry name" value="FA58C_3"/>
    <property type="match status" value="1"/>
</dbReference>
<comment type="caution">
    <text evidence="3">The sequence shown here is derived from an EMBL/GenBank/DDBJ whole genome shotgun (WGS) entry which is preliminary data.</text>
</comment>
<dbReference type="SUPFAM" id="SSF49785">
    <property type="entry name" value="Galactose-binding domain-like"/>
    <property type="match status" value="1"/>
</dbReference>
<dbReference type="GeneID" id="94825081"/>
<accession>A0A1J4JMR6</accession>
<dbReference type="InterPro" id="IPR008979">
    <property type="entry name" value="Galactose-bd-like_sf"/>
</dbReference>
<name>A0A1J4JMR6_9EUKA</name>
<dbReference type="AlphaFoldDB" id="A0A1J4JMR6"/>
<keyword evidence="4" id="KW-1185">Reference proteome</keyword>
<dbReference type="Proteomes" id="UP000179807">
    <property type="component" value="Unassembled WGS sequence"/>
</dbReference>
<feature type="compositionally biased region" description="Basic and acidic residues" evidence="1">
    <location>
        <begin position="20"/>
        <end position="32"/>
    </location>
</feature>
<evidence type="ECO:0000313" key="3">
    <source>
        <dbReference type="EMBL" id="OHS98827.1"/>
    </source>
</evidence>
<dbReference type="Pfam" id="PF00754">
    <property type="entry name" value="F5_F8_type_C"/>
    <property type="match status" value="1"/>
</dbReference>
<organism evidence="3 4">
    <name type="scientific">Tritrichomonas foetus</name>
    <dbReference type="NCBI Taxonomy" id="1144522"/>
    <lineage>
        <taxon>Eukaryota</taxon>
        <taxon>Metamonada</taxon>
        <taxon>Parabasalia</taxon>
        <taxon>Tritrichomonadida</taxon>
        <taxon>Tritrichomonadidae</taxon>
        <taxon>Tritrichomonas</taxon>
    </lineage>
</organism>
<dbReference type="EMBL" id="MLAK01001037">
    <property type="protein sequence ID" value="OHS98827.1"/>
    <property type="molecule type" value="Genomic_DNA"/>
</dbReference>
<evidence type="ECO:0000256" key="1">
    <source>
        <dbReference type="SAM" id="MobiDB-lite"/>
    </source>
</evidence>
<feature type="compositionally biased region" description="Low complexity" evidence="1">
    <location>
        <begin position="1"/>
        <end position="19"/>
    </location>
</feature>
<evidence type="ECO:0000313" key="4">
    <source>
        <dbReference type="Proteomes" id="UP000179807"/>
    </source>
</evidence>
<proteinExistence type="predicted"/>
<dbReference type="RefSeq" id="XP_068351964.1">
    <property type="nucleotide sequence ID" value="XM_068490377.1"/>
</dbReference>
<dbReference type="VEuPathDB" id="TrichDB:TRFO_01898"/>
<gene>
    <name evidence="3" type="ORF">TRFO_01898</name>
</gene>
<reference evidence="3" key="1">
    <citation type="submission" date="2016-10" db="EMBL/GenBank/DDBJ databases">
        <authorList>
            <person name="Benchimol M."/>
            <person name="Almeida L.G."/>
            <person name="Vasconcelos A.T."/>
            <person name="Perreira-Neves A."/>
            <person name="Rosa I.A."/>
            <person name="Tasca T."/>
            <person name="Bogo M.R."/>
            <person name="de Souza W."/>
        </authorList>
    </citation>
    <scope>NUCLEOTIDE SEQUENCE [LARGE SCALE GENOMIC DNA]</scope>
    <source>
        <strain evidence="3">K</strain>
    </source>
</reference>
<feature type="domain" description="F5/8 type C" evidence="2">
    <location>
        <begin position="85"/>
        <end position="198"/>
    </location>
</feature>
<evidence type="ECO:0000259" key="2">
    <source>
        <dbReference type="PROSITE" id="PS50022"/>
    </source>
</evidence>
<dbReference type="Gene3D" id="2.60.120.260">
    <property type="entry name" value="Galactose-binding domain-like"/>
    <property type="match status" value="1"/>
</dbReference>
<dbReference type="InterPro" id="IPR000421">
    <property type="entry name" value="FA58C"/>
</dbReference>
<sequence>MSQAPTSAIGTTITSSINNNDKKSNSDKTEIQEEKVDFKEDEPLNGIFTLLRNKCGGNPHTKGIINISSSTTCANHAYQVIDPGWMSHWVTENGPDQWIKFDFKTSRMYLTHYTIKTYNYVTGGNHMRSWVVEGSTNDNDWLEIDRKQSVGDLNERYKVKSYQCKNPGAFRYIRIKQTGKTHCDSDIMVLTNVEFFGTLRMD</sequence>